<proteinExistence type="predicted"/>
<dbReference type="PANTHER" id="PTHR10039">
    <property type="entry name" value="AMELOGENIN"/>
    <property type="match status" value="1"/>
</dbReference>
<reference evidence="6" key="2">
    <citation type="submission" date="2019-10" db="EMBL/GenBank/DDBJ databases">
        <authorList>
            <consortium name="NCBI Genome Project"/>
        </authorList>
    </citation>
    <scope>NUCLEOTIDE SEQUENCE</scope>
    <source>
        <strain evidence="6">NI907</strain>
    </source>
</reference>
<dbReference type="InterPro" id="IPR056884">
    <property type="entry name" value="NPHP3-like_N"/>
</dbReference>
<keyword evidence="2" id="KW-0175">Coiled coil</keyword>
<sequence>MDPLSIATGVLGFVSFGFKLVSLYRQAHQQLDDGRPVKLTDLEKGLEDLAQNAADAKTMLANLNSSYPQHSKSIDRLSEECDLAHHELQKLAKGFTTRSGGGLRAQGARITGALHSLWKSKDFEQIEGRMGLIRQQMVLVLLLCTMDSVQNHRQESANTIESIEKLKSAVDNLQRNIHGKYSNGSAPTSHLSDSLKDGLWASIQVALQGNNDSLSDQASILTRNDPAINANILTSLEFDDMRARRNQVEEPFPNTFQWLMADPSQNDDESSEPRAEPTGFKEWLESPTNESPFWITGIPASGKSTLMKFICTHPDVRGHLQKWCNRRQLVTCNVYLWNAGTTFQKTQTGLLRTIVHEILAKKLDFCRIASPERYIYYQMAGSGVPAPPDWSVQELQGAISRLVSNFSEQCRLALFIDGLDEYEGDLKALVAYLKQLHREHDIKLCVSSRPWNTFRDEFVTYPSLKMESFNKEDIKEYVQRKVASSPAIEELRRVDKYSIEELESNIMDKAKGVFLWVVLVLDNLLITAEDNNDLAVIWKLFNSLPPGLEEVYDSITRRLSKSQLEGASKMYQLLFQWREVSSKKFQAWNFWRAINCQNPAELLQKKAHDELTDINSALERRVGGCTGGMLQITDHHVDFLHRTVFDWLGDRRAEIIRNGPPDYDASLILASLLASNLSPTIDLGEFYSFYARIRDGYHDSSFIVNVLESAAAPSKVFTFSGQEVGSGEFSSLLVAIRQGYTHYLRAKFDLGFDITGFEPGRWGFLSKILGSMPLRPNKKNRLGLICEAALGSLKFDPMVDRFDFEYTDTVRSYNAKIKTTELLLREKCIPVRTARKIVARKIKKREWPLEYWRAISDGLLGKGFSELADIGAMRRFSFTPSIVHS</sequence>
<keyword evidence="5" id="KW-1185">Reference proteome</keyword>
<evidence type="ECO:0000256" key="3">
    <source>
        <dbReference type="SAM" id="MobiDB-lite"/>
    </source>
</evidence>
<name>A0A6P8B3G6_PYRGI</name>
<dbReference type="KEGG" id="pgri:PgNI_07282"/>
<dbReference type="RefSeq" id="XP_030981680.1">
    <property type="nucleotide sequence ID" value="XM_031127297.1"/>
</dbReference>
<organism evidence="5 6">
    <name type="scientific">Pyricularia grisea</name>
    <name type="common">Crabgrass-specific blast fungus</name>
    <name type="synonym">Magnaporthe grisea</name>
    <dbReference type="NCBI Taxonomy" id="148305"/>
    <lineage>
        <taxon>Eukaryota</taxon>
        <taxon>Fungi</taxon>
        <taxon>Dikarya</taxon>
        <taxon>Ascomycota</taxon>
        <taxon>Pezizomycotina</taxon>
        <taxon>Sordariomycetes</taxon>
        <taxon>Sordariomycetidae</taxon>
        <taxon>Magnaporthales</taxon>
        <taxon>Pyriculariaceae</taxon>
        <taxon>Pyricularia</taxon>
    </lineage>
</organism>
<feature type="region of interest" description="Disordered" evidence="3">
    <location>
        <begin position="260"/>
        <end position="282"/>
    </location>
</feature>
<evidence type="ECO:0000259" key="4">
    <source>
        <dbReference type="Pfam" id="PF24883"/>
    </source>
</evidence>
<dbReference type="PANTHER" id="PTHR10039:SF5">
    <property type="entry name" value="NACHT DOMAIN-CONTAINING PROTEIN"/>
    <property type="match status" value="1"/>
</dbReference>
<dbReference type="AlphaFoldDB" id="A0A6P8B3G6"/>
<evidence type="ECO:0000256" key="2">
    <source>
        <dbReference type="SAM" id="Coils"/>
    </source>
</evidence>
<evidence type="ECO:0000313" key="6">
    <source>
        <dbReference type="RefSeq" id="XP_030981680.1"/>
    </source>
</evidence>
<feature type="coiled-coil region" evidence="2">
    <location>
        <begin position="39"/>
        <end position="66"/>
    </location>
</feature>
<protein>
    <recommendedName>
        <fullName evidence="4">Nephrocystin 3-like N-terminal domain-containing protein</fullName>
    </recommendedName>
</protein>
<dbReference type="SUPFAM" id="SSF52540">
    <property type="entry name" value="P-loop containing nucleoside triphosphate hydrolases"/>
    <property type="match status" value="1"/>
</dbReference>
<feature type="coiled-coil region" evidence="2">
    <location>
        <begin position="149"/>
        <end position="183"/>
    </location>
</feature>
<reference evidence="6" key="1">
    <citation type="journal article" date="2019" name="Mol. Biol. Evol.">
        <title>Blast fungal genomes show frequent chromosomal changes, gene gains and losses, and effector gene turnover.</title>
        <authorList>
            <person name="Gomez Luciano L.B."/>
            <person name="Jason Tsai I."/>
            <person name="Chuma I."/>
            <person name="Tosa Y."/>
            <person name="Chen Y.H."/>
            <person name="Li J.Y."/>
            <person name="Li M.Y."/>
            <person name="Jade Lu M.Y."/>
            <person name="Nakayashiki H."/>
            <person name="Li W.H."/>
        </authorList>
    </citation>
    <scope>NUCLEOTIDE SEQUENCE</scope>
    <source>
        <strain evidence="6">NI907</strain>
    </source>
</reference>
<feature type="domain" description="Nephrocystin 3-like N-terminal" evidence="4">
    <location>
        <begin position="279"/>
        <end position="449"/>
    </location>
</feature>
<dbReference type="InterPro" id="IPR027417">
    <property type="entry name" value="P-loop_NTPase"/>
</dbReference>
<accession>A0A6P8B3G6</accession>
<dbReference type="Pfam" id="PF24883">
    <property type="entry name" value="NPHP3_N"/>
    <property type="match status" value="1"/>
</dbReference>
<keyword evidence="1" id="KW-0677">Repeat</keyword>
<dbReference type="Proteomes" id="UP000515153">
    <property type="component" value="Unplaced"/>
</dbReference>
<reference evidence="6" key="3">
    <citation type="submission" date="2025-08" db="UniProtKB">
        <authorList>
            <consortium name="RefSeq"/>
        </authorList>
    </citation>
    <scope>IDENTIFICATION</scope>
    <source>
        <strain evidence="6">NI907</strain>
    </source>
</reference>
<gene>
    <name evidence="6" type="ORF">PgNI_07282</name>
</gene>
<evidence type="ECO:0000256" key="1">
    <source>
        <dbReference type="ARBA" id="ARBA00022737"/>
    </source>
</evidence>
<evidence type="ECO:0000313" key="5">
    <source>
        <dbReference type="Proteomes" id="UP000515153"/>
    </source>
</evidence>
<dbReference type="GeneID" id="41962206"/>
<dbReference type="Gene3D" id="3.40.50.300">
    <property type="entry name" value="P-loop containing nucleotide triphosphate hydrolases"/>
    <property type="match status" value="1"/>
</dbReference>